<dbReference type="InterPro" id="IPR029033">
    <property type="entry name" value="His_PPase_superfam"/>
</dbReference>
<dbReference type="CDD" id="cd07067">
    <property type="entry name" value="HP_PGM_like"/>
    <property type="match status" value="1"/>
</dbReference>
<accession>A0ABX7G5F7</accession>
<dbReference type="Gene3D" id="3.40.50.1240">
    <property type="entry name" value="Phosphoglycerate mutase-like"/>
    <property type="match status" value="1"/>
</dbReference>
<dbReference type="SMART" id="SM00855">
    <property type="entry name" value="PGAM"/>
    <property type="match status" value="1"/>
</dbReference>
<dbReference type="RefSeq" id="WP_203326116.1">
    <property type="nucleotide sequence ID" value="NZ_CP069213.1"/>
</dbReference>
<gene>
    <name evidence="1" type="ORF">JQC75_03565</name>
</gene>
<evidence type="ECO:0000313" key="2">
    <source>
        <dbReference type="Proteomes" id="UP000596252"/>
    </source>
</evidence>
<dbReference type="PANTHER" id="PTHR48100">
    <property type="entry name" value="BROAD-SPECIFICITY PHOSPHATASE YOR283W-RELATED"/>
    <property type="match status" value="1"/>
</dbReference>
<protein>
    <submittedName>
        <fullName evidence="1">Histidine phosphatase family protein</fullName>
    </submittedName>
</protein>
<dbReference type="InterPro" id="IPR050275">
    <property type="entry name" value="PGM_Phosphatase"/>
</dbReference>
<name>A0ABX7G5F7_9GAMM</name>
<keyword evidence="2" id="KW-1185">Reference proteome</keyword>
<reference evidence="1 2" key="1">
    <citation type="journal article" date="2012" name="Antonie Van Leeuwenhoek">
        <title>Shewanella litorisediminis sp. nov., a gammaproteobacterium isolated from a tidal flat sediment.</title>
        <authorList>
            <person name="Lee M.H."/>
            <person name="Yoon J.H."/>
        </authorList>
    </citation>
    <scope>NUCLEOTIDE SEQUENCE [LARGE SCALE GENOMIC DNA]</scope>
    <source>
        <strain evidence="1 2">SMK1-12</strain>
    </source>
</reference>
<dbReference type="InterPro" id="IPR013078">
    <property type="entry name" value="His_Pase_superF_clade-1"/>
</dbReference>
<dbReference type="Pfam" id="PF00300">
    <property type="entry name" value="His_Phos_1"/>
    <property type="match status" value="1"/>
</dbReference>
<dbReference type="SUPFAM" id="SSF53254">
    <property type="entry name" value="Phosphoglycerate mutase-like"/>
    <property type="match status" value="1"/>
</dbReference>
<proteinExistence type="predicted"/>
<dbReference type="PANTHER" id="PTHR48100:SF1">
    <property type="entry name" value="HISTIDINE PHOSPHATASE FAMILY PROTEIN-RELATED"/>
    <property type="match status" value="1"/>
</dbReference>
<evidence type="ECO:0000313" key="1">
    <source>
        <dbReference type="EMBL" id="QRH02514.1"/>
    </source>
</evidence>
<dbReference type="EMBL" id="CP069213">
    <property type="protein sequence ID" value="QRH02514.1"/>
    <property type="molecule type" value="Genomic_DNA"/>
</dbReference>
<organism evidence="1 2">
    <name type="scientific">Shewanella litorisediminis</name>
    <dbReference type="NCBI Taxonomy" id="1173586"/>
    <lineage>
        <taxon>Bacteria</taxon>
        <taxon>Pseudomonadati</taxon>
        <taxon>Pseudomonadota</taxon>
        <taxon>Gammaproteobacteria</taxon>
        <taxon>Alteromonadales</taxon>
        <taxon>Shewanellaceae</taxon>
        <taxon>Shewanella</taxon>
    </lineage>
</organism>
<dbReference type="Proteomes" id="UP000596252">
    <property type="component" value="Chromosome"/>
</dbReference>
<sequence length="224" mass="24885">MHRQADQPNEREKDVAILPRDIIFWRHGQCEDGAVLRGRSDALPSESALSAIAGKARDMAVPAKIISSPLLRCARLANALQAEITAAHPEGNPPDILIEPQLTEMDFGVWDGQPIAQLWQTAPMEAWWQDPWAITPEGGEPMAAFEVRVAEALQRLLSHAPLNDGRPLWVVTHGGVIRCLMAAILGAERVAGFYRALELDYGARVHTRWYWTDSGWQGRLLWGS</sequence>